<keyword evidence="2" id="KW-1185">Reference proteome</keyword>
<sequence length="25" mass="2895">MGGCFEDGNLVLHTTINNRQYPWDN</sequence>
<protein>
    <submittedName>
        <fullName evidence="1">Uncharacterized protein</fullName>
    </submittedName>
</protein>
<evidence type="ECO:0000313" key="1">
    <source>
        <dbReference type="EMBL" id="KAF7820587.1"/>
    </source>
</evidence>
<comment type="caution">
    <text evidence="1">The sequence shown here is derived from an EMBL/GenBank/DDBJ whole genome shotgun (WGS) entry which is preliminary data.</text>
</comment>
<gene>
    <name evidence="1" type="ORF">G2W53_026042</name>
</gene>
<evidence type="ECO:0000313" key="2">
    <source>
        <dbReference type="Proteomes" id="UP000634136"/>
    </source>
</evidence>
<dbReference type="EMBL" id="JAAIUW010000008">
    <property type="protein sequence ID" value="KAF7820587.1"/>
    <property type="molecule type" value="Genomic_DNA"/>
</dbReference>
<dbReference type="AlphaFoldDB" id="A0A834TEA7"/>
<organism evidence="1 2">
    <name type="scientific">Senna tora</name>
    <dbReference type="NCBI Taxonomy" id="362788"/>
    <lineage>
        <taxon>Eukaryota</taxon>
        <taxon>Viridiplantae</taxon>
        <taxon>Streptophyta</taxon>
        <taxon>Embryophyta</taxon>
        <taxon>Tracheophyta</taxon>
        <taxon>Spermatophyta</taxon>
        <taxon>Magnoliopsida</taxon>
        <taxon>eudicotyledons</taxon>
        <taxon>Gunneridae</taxon>
        <taxon>Pentapetalae</taxon>
        <taxon>rosids</taxon>
        <taxon>fabids</taxon>
        <taxon>Fabales</taxon>
        <taxon>Fabaceae</taxon>
        <taxon>Caesalpinioideae</taxon>
        <taxon>Cassia clade</taxon>
        <taxon>Senna</taxon>
    </lineage>
</organism>
<proteinExistence type="predicted"/>
<reference evidence="1" key="1">
    <citation type="submission" date="2020-09" db="EMBL/GenBank/DDBJ databases">
        <title>Genome-Enabled Discovery of Anthraquinone Biosynthesis in Senna tora.</title>
        <authorList>
            <person name="Kang S.-H."/>
            <person name="Pandey R.P."/>
            <person name="Lee C.-M."/>
            <person name="Sim J.-S."/>
            <person name="Jeong J.-T."/>
            <person name="Choi B.-S."/>
            <person name="Jung M."/>
            <person name="Ginzburg D."/>
            <person name="Zhao K."/>
            <person name="Won S.Y."/>
            <person name="Oh T.-J."/>
            <person name="Yu Y."/>
            <person name="Kim N.-H."/>
            <person name="Lee O.R."/>
            <person name="Lee T.-H."/>
            <person name="Bashyal P."/>
            <person name="Kim T.-S."/>
            <person name="Lee W.-H."/>
            <person name="Kawkins C."/>
            <person name="Kim C.-K."/>
            <person name="Kim J.S."/>
            <person name="Ahn B.O."/>
            <person name="Rhee S.Y."/>
            <person name="Sohng J.K."/>
        </authorList>
    </citation>
    <scope>NUCLEOTIDE SEQUENCE</scope>
    <source>
        <tissue evidence="1">Leaf</tissue>
    </source>
</reference>
<dbReference type="Proteomes" id="UP000634136">
    <property type="component" value="Unassembled WGS sequence"/>
</dbReference>
<accession>A0A834TEA7</accession>
<name>A0A834TEA7_9FABA</name>